<dbReference type="InterPro" id="IPR038330">
    <property type="entry name" value="TspO/MBR-related_sf"/>
</dbReference>
<name>A0A937FFZ7_9CLOT</name>
<evidence type="ECO:0000256" key="3">
    <source>
        <dbReference type="ARBA" id="ARBA00022692"/>
    </source>
</evidence>
<sequence>MKNPFKVKGNFKISTFLIQVFMPLIGGALVGYLNRNTMGQYIELTKPFFAPPGIVFPIVWAILYLLMGVSAYRIYMLGMSGEDVSSAMFFYYIQLIFNYLWVFIFFSFRLYGLACIELAILFILVLITFIKFFRKDKLAGILLIPYLLWLIFAGVLNFYIWLLNEA</sequence>
<evidence type="ECO:0000256" key="5">
    <source>
        <dbReference type="ARBA" id="ARBA00023136"/>
    </source>
</evidence>
<evidence type="ECO:0000256" key="1">
    <source>
        <dbReference type="ARBA" id="ARBA00004141"/>
    </source>
</evidence>
<dbReference type="EMBL" id="JAESWA010000017">
    <property type="protein sequence ID" value="MBL4931222.1"/>
    <property type="molecule type" value="Genomic_DNA"/>
</dbReference>
<evidence type="ECO:0000256" key="2">
    <source>
        <dbReference type="ARBA" id="ARBA00007524"/>
    </source>
</evidence>
<comment type="similarity">
    <text evidence="2">Belongs to the TspO/BZRP family.</text>
</comment>
<keyword evidence="5 6" id="KW-0472">Membrane</keyword>
<dbReference type="Pfam" id="PF03073">
    <property type="entry name" value="TspO_MBR"/>
    <property type="match status" value="1"/>
</dbReference>
<evidence type="ECO:0000313" key="8">
    <source>
        <dbReference type="Proteomes" id="UP000623681"/>
    </source>
</evidence>
<dbReference type="PANTHER" id="PTHR10057:SF0">
    <property type="entry name" value="TRANSLOCATOR PROTEIN"/>
    <property type="match status" value="1"/>
</dbReference>
<dbReference type="AlphaFoldDB" id="A0A937FFZ7"/>
<dbReference type="PANTHER" id="PTHR10057">
    <property type="entry name" value="PERIPHERAL-TYPE BENZODIAZEPINE RECEPTOR"/>
    <property type="match status" value="1"/>
</dbReference>
<keyword evidence="3 6" id="KW-0812">Transmembrane</keyword>
<feature type="transmembrane region" description="Helical" evidence="6">
    <location>
        <begin position="12"/>
        <end position="34"/>
    </location>
</feature>
<evidence type="ECO:0000256" key="4">
    <source>
        <dbReference type="ARBA" id="ARBA00022989"/>
    </source>
</evidence>
<feature type="transmembrane region" description="Helical" evidence="6">
    <location>
        <begin position="54"/>
        <end position="75"/>
    </location>
</feature>
<feature type="transmembrane region" description="Helical" evidence="6">
    <location>
        <begin position="110"/>
        <end position="130"/>
    </location>
</feature>
<proteinExistence type="inferred from homology"/>
<organism evidence="7 8">
    <name type="scientific">Clostridium paridis</name>
    <dbReference type="NCBI Taxonomy" id="2803863"/>
    <lineage>
        <taxon>Bacteria</taxon>
        <taxon>Bacillati</taxon>
        <taxon>Bacillota</taxon>
        <taxon>Clostridia</taxon>
        <taxon>Eubacteriales</taxon>
        <taxon>Clostridiaceae</taxon>
        <taxon>Clostridium</taxon>
    </lineage>
</organism>
<dbReference type="RefSeq" id="WP_202766590.1">
    <property type="nucleotide sequence ID" value="NZ_JAESWA010000017.1"/>
</dbReference>
<gene>
    <name evidence="7" type="ORF">JK634_05345</name>
</gene>
<feature type="transmembrane region" description="Helical" evidence="6">
    <location>
        <begin position="87"/>
        <end position="104"/>
    </location>
</feature>
<dbReference type="InterPro" id="IPR004307">
    <property type="entry name" value="TspO_MBR"/>
</dbReference>
<evidence type="ECO:0000256" key="6">
    <source>
        <dbReference type="SAM" id="Phobius"/>
    </source>
</evidence>
<keyword evidence="8" id="KW-1185">Reference proteome</keyword>
<dbReference type="PIRSF" id="PIRSF005859">
    <property type="entry name" value="PBR"/>
    <property type="match status" value="1"/>
</dbReference>
<evidence type="ECO:0000313" key="7">
    <source>
        <dbReference type="EMBL" id="MBL4931222.1"/>
    </source>
</evidence>
<dbReference type="GO" id="GO:0033013">
    <property type="term" value="P:tetrapyrrole metabolic process"/>
    <property type="evidence" value="ECO:0007669"/>
    <property type="project" value="UniProtKB-ARBA"/>
</dbReference>
<comment type="caution">
    <text evidence="7">The sequence shown here is derived from an EMBL/GenBank/DDBJ whole genome shotgun (WGS) entry which is preliminary data.</text>
</comment>
<reference evidence="7" key="1">
    <citation type="submission" date="2021-01" db="EMBL/GenBank/DDBJ databases">
        <title>Genome public.</title>
        <authorList>
            <person name="Liu C."/>
            <person name="Sun Q."/>
        </authorList>
    </citation>
    <scope>NUCLEOTIDE SEQUENCE</scope>
    <source>
        <strain evidence="7">YIM B02565</strain>
    </source>
</reference>
<dbReference type="Proteomes" id="UP000623681">
    <property type="component" value="Unassembled WGS sequence"/>
</dbReference>
<accession>A0A937FFZ7</accession>
<keyword evidence="4 6" id="KW-1133">Transmembrane helix</keyword>
<protein>
    <submittedName>
        <fullName evidence="7">Tryptophan-rich sensory protein</fullName>
    </submittedName>
</protein>
<comment type="subcellular location">
    <subcellularLocation>
        <location evidence="1">Membrane</location>
        <topology evidence="1">Multi-pass membrane protein</topology>
    </subcellularLocation>
</comment>
<dbReference type="FunFam" id="1.20.1260.100:FF:000001">
    <property type="entry name" value="translocator protein 2"/>
    <property type="match status" value="1"/>
</dbReference>
<dbReference type="GO" id="GO:0016020">
    <property type="term" value="C:membrane"/>
    <property type="evidence" value="ECO:0007669"/>
    <property type="project" value="UniProtKB-SubCell"/>
</dbReference>
<dbReference type="CDD" id="cd15904">
    <property type="entry name" value="TSPO_MBR"/>
    <property type="match status" value="1"/>
</dbReference>
<feature type="transmembrane region" description="Helical" evidence="6">
    <location>
        <begin position="142"/>
        <end position="162"/>
    </location>
</feature>
<dbReference type="Gene3D" id="1.20.1260.100">
    <property type="entry name" value="TspO/MBR protein"/>
    <property type="match status" value="1"/>
</dbReference>